<evidence type="ECO:0000313" key="3">
    <source>
        <dbReference type="Proteomes" id="UP000653056"/>
    </source>
</evidence>
<dbReference type="SMART" id="SM00260">
    <property type="entry name" value="CheW"/>
    <property type="match status" value="1"/>
</dbReference>
<gene>
    <name evidence="2" type="ORF">GCM10007160_40280</name>
</gene>
<dbReference type="PROSITE" id="PS50851">
    <property type="entry name" value="CHEW"/>
    <property type="match status" value="1"/>
</dbReference>
<organism evidence="2 3">
    <name type="scientific">Litchfieldella qijiaojingensis</name>
    <dbReference type="NCBI Taxonomy" id="980347"/>
    <lineage>
        <taxon>Bacteria</taxon>
        <taxon>Pseudomonadati</taxon>
        <taxon>Pseudomonadota</taxon>
        <taxon>Gammaproteobacteria</taxon>
        <taxon>Oceanospirillales</taxon>
        <taxon>Halomonadaceae</taxon>
        <taxon>Litchfieldella</taxon>
    </lineage>
</organism>
<sequence length="168" mass="18307">MAEATQYVTLGIASELLAVPVERVREILESQPLSRLPHAPPWFLGMIDVRGQGVPVVDLRVKLGFDAGADTENTRIIVLEARMEGHELTLGLKTDRVFEVTPLDDADLEPPPRVGAGWRPEFIVGIGRRNEAFVTVLDLDHLFASTEVALIAPALDQADIAPPQRGEG</sequence>
<dbReference type="InterPro" id="IPR002545">
    <property type="entry name" value="CheW-lke_dom"/>
</dbReference>
<keyword evidence="3" id="KW-1185">Reference proteome</keyword>
<dbReference type="CDD" id="cd00732">
    <property type="entry name" value="CheW"/>
    <property type="match status" value="1"/>
</dbReference>
<dbReference type="Gene3D" id="2.30.30.40">
    <property type="entry name" value="SH3 Domains"/>
    <property type="match status" value="1"/>
</dbReference>
<evidence type="ECO:0000313" key="2">
    <source>
        <dbReference type="EMBL" id="GGY08854.1"/>
    </source>
</evidence>
<dbReference type="PANTHER" id="PTHR22617">
    <property type="entry name" value="CHEMOTAXIS SENSOR HISTIDINE KINASE-RELATED"/>
    <property type="match status" value="1"/>
</dbReference>
<dbReference type="SUPFAM" id="SSF50341">
    <property type="entry name" value="CheW-like"/>
    <property type="match status" value="1"/>
</dbReference>
<dbReference type="Proteomes" id="UP000653056">
    <property type="component" value="Unassembled WGS sequence"/>
</dbReference>
<accession>A0ABQ2Z9A8</accession>
<protein>
    <submittedName>
        <fullName evidence="2">Chemotaxis protein CheW</fullName>
    </submittedName>
</protein>
<reference evidence="3" key="1">
    <citation type="journal article" date="2019" name="Int. J. Syst. Evol. Microbiol.">
        <title>The Global Catalogue of Microorganisms (GCM) 10K type strain sequencing project: providing services to taxonomists for standard genome sequencing and annotation.</title>
        <authorList>
            <consortium name="The Broad Institute Genomics Platform"/>
            <consortium name="The Broad Institute Genome Sequencing Center for Infectious Disease"/>
            <person name="Wu L."/>
            <person name="Ma J."/>
        </authorList>
    </citation>
    <scope>NUCLEOTIDE SEQUENCE [LARGE SCALE GENOMIC DNA]</scope>
    <source>
        <strain evidence="3">KCTC 22228</strain>
    </source>
</reference>
<dbReference type="PANTHER" id="PTHR22617:SF23">
    <property type="entry name" value="CHEMOTAXIS PROTEIN CHEW"/>
    <property type="match status" value="1"/>
</dbReference>
<dbReference type="InterPro" id="IPR036061">
    <property type="entry name" value="CheW-like_dom_sf"/>
</dbReference>
<dbReference type="Pfam" id="PF01584">
    <property type="entry name" value="CheW"/>
    <property type="match status" value="1"/>
</dbReference>
<feature type="domain" description="CheW-like" evidence="1">
    <location>
        <begin position="4"/>
        <end position="148"/>
    </location>
</feature>
<evidence type="ECO:0000259" key="1">
    <source>
        <dbReference type="PROSITE" id="PS50851"/>
    </source>
</evidence>
<comment type="caution">
    <text evidence="2">The sequence shown here is derived from an EMBL/GenBank/DDBJ whole genome shotgun (WGS) entry which is preliminary data.</text>
</comment>
<dbReference type="InterPro" id="IPR039315">
    <property type="entry name" value="CheW"/>
</dbReference>
<dbReference type="Gene3D" id="2.40.50.180">
    <property type="entry name" value="CheA-289, Domain 4"/>
    <property type="match status" value="1"/>
</dbReference>
<dbReference type="RefSeq" id="WP_189472458.1">
    <property type="nucleotide sequence ID" value="NZ_BMXS01000032.1"/>
</dbReference>
<proteinExistence type="predicted"/>
<dbReference type="EMBL" id="BMXS01000032">
    <property type="protein sequence ID" value="GGY08854.1"/>
    <property type="molecule type" value="Genomic_DNA"/>
</dbReference>
<name>A0ABQ2Z9A8_9GAMM</name>